<comment type="function">
    <text evidence="1">Lipid phosphatase which dephosphorylates phosphatidylglycerophosphate (PGP) to phosphatidylglycerol (PG).</text>
</comment>
<evidence type="ECO:0000256" key="2">
    <source>
        <dbReference type="SAM" id="Phobius"/>
    </source>
</evidence>
<dbReference type="OrthoDB" id="9804091at2"/>
<comment type="caution">
    <text evidence="4">The sequence shown here is derived from an EMBL/GenBank/DDBJ whole genome shotgun (WGS) entry which is preliminary data.</text>
</comment>
<organism evidence="4 5">
    <name type="scientific">Amnimonas aquatica</name>
    <dbReference type="NCBI Taxonomy" id="2094561"/>
    <lineage>
        <taxon>Bacteria</taxon>
        <taxon>Pseudomonadati</taxon>
        <taxon>Pseudomonadota</taxon>
        <taxon>Gammaproteobacteria</taxon>
        <taxon>Moraxellales</taxon>
        <taxon>Moraxellaceae</taxon>
        <taxon>Amnimonas</taxon>
    </lineage>
</organism>
<feature type="transmembrane region" description="Helical" evidence="2">
    <location>
        <begin position="53"/>
        <end position="72"/>
    </location>
</feature>
<dbReference type="PANTHER" id="PTHR36305:SF1">
    <property type="entry name" value="PHOSPHATIDYLGLYCEROPHOSPHATASE A"/>
    <property type="match status" value="1"/>
</dbReference>
<proteinExistence type="predicted"/>
<dbReference type="UniPathway" id="UPA00084">
    <property type="reaction ID" value="UER00504"/>
</dbReference>
<dbReference type="GO" id="GO:0006655">
    <property type="term" value="P:phosphatidylglycerol biosynthetic process"/>
    <property type="evidence" value="ECO:0007669"/>
    <property type="project" value="UniProtKB-UniPathway"/>
</dbReference>
<keyword evidence="1 2" id="KW-0472">Membrane</keyword>
<evidence type="ECO:0000313" key="5">
    <source>
        <dbReference type="Proteomes" id="UP000243900"/>
    </source>
</evidence>
<dbReference type="SUPFAM" id="SSF101307">
    <property type="entry name" value="YutG-like"/>
    <property type="match status" value="1"/>
</dbReference>
<dbReference type="Pfam" id="PF04608">
    <property type="entry name" value="PgpA"/>
    <property type="match status" value="1"/>
</dbReference>
<dbReference type="PANTHER" id="PTHR36305">
    <property type="entry name" value="PHOSPHATIDYLGLYCEROPHOSPHATASE A"/>
    <property type="match status" value="1"/>
</dbReference>
<dbReference type="PIRSF" id="PIRSF006162">
    <property type="entry name" value="PgpA"/>
    <property type="match status" value="1"/>
</dbReference>
<feature type="transmembrane region" description="Helical" evidence="2">
    <location>
        <begin position="84"/>
        <end position="102"/>
    </location>
</feature>
<dbReference type="RefSeq" id="WP_105193220.1">
    <property type="nucleotide sequence ID" value="NZ_PTQZ01000262.1"/>
</dbReference>
<dbReference type="GO" id="GO:0009395">
    <property type="term" value="P:phospholipid catabolic process"/>
    <property type="evidence" value="ECO:0007669"/>
    <property type="project" value="UniProtKB-KW"/>
</dbReference>
<dbReference type="GO" id="GO:0008962">
    <property type="term" value="F:phosphatidylglycerophosphatase activity"/>
    <property type="evidence" value="ECO:0007669"/>
    <property type="project" value="UniProtKB-EC"/>
</dbReference>
<evidence type="ECO:0000259" key="3">
    <source>
        <dbReference type="Pfam" id="PF04608"/>
    </source>
</evidence>
<protein>
    <recommendedName>
        <fullName evidence="1">Phosphatidylglycerophosphatase A</fullName>
        <ecNumber evidence="1">3.1.3.27</ecNumber>
    </recommendedName>
    <alternativeName>
        <fullName evidence="1">Phosphatidylglycerolphosphate phosphatase A</fullName>
    </alternativeName>
</protein>
<keyword evidence="1" id="KW-0442">Lipid degradation</keyword>
<comment type="catalytic activity">
    <reaction evidence="1">
        <text>a 1,2-diacyl-sn-glycero-3-phospho-(1'-sn-glycero-3'-phosphate) + H2O = a 1,2-diacyl-sn-glycero-3-phospho-(1'-sn-glycerol) + phosphate</text>
        <dbReference type="Rhea" id="RHEA:33751"/>
        <dbReference type="ChEBI" id="CHEBI:15377"/>
        <dbReference type="ChEBI" id="CHEBI:43474"/>
        <dbReference type="ChEBI" id="CHEBI:60110"/>
        <dbReference type="ChEBI" id="CHEBI:64716"/>
        <dbReference type="EC" id="3.1.3.27"/>
    </reaction>
</comment>
<keyword evidence="2" id="KW-1133">Transmembrane helix</keyword>
<feature type="domain" description="YutG/PgpA" evidence="3">
    <location>
        <begin position="17"/>
        <end position="161"/>
    </location>
</feature>
<keyword evidence="1" id="KW-0479">Metal-binding</keyword>
<accession>A0A2P6AQX3</accession>
<keyword evidence="1" id="KW-0378">Hydrolase</keyword>
<dbReference type="InterPro" id="IPR007686">
    <property type="entry name" value="YutG/PgpA"/>
</dbReference>
<evidence type="ECO:0000256" key="1">
    <source>
        <dbReference type="PIRNR" id="PIRNR006162"/>
    </source>
</evidence>
<keyword evidence="1" id="KW-1003">Cell membrane</keyword>
<name>A0A2P6AQX3_9GAMM</name>
<dbReference type="Proteomes" id="UP000243900">
    <property type="component" value="Unassembled WGS sequence"/>
</dbReference>
<reference evidence="5" key="1">
    <citation type="submission" date="2018-02" db="EMBL/GenBank/DDBJ databases">
        <title>Genome sequencing of Solimonas sp. HR-BB.</title>
        <authorList>
            <person name="Lee Y."/>
            <person name="Jeon C.O."/>
        </authorList>
    </citation>
    <scope>NUCLEOTIDE SEQUENCE [LARGE SCALE GENOMIC DNA]</scope>
    <source>
        <strain evidence="5">HR-E</strain>
    </source>
</reference>
<dbReference type="EC" id="3.1.3.27" evidence="1"/>
<dbReference type="CDD" id="cd06971">
    <property type="entry name" value="PgpA"/>
    <property type="match status" value="1"/>
</dbReference>
<comment type="cofactor">
    <cofactor evidence="1">
        <name>Mg(2+)</name>
        <dbReference type="ChEBI" id="CHEBI:18420"/>
    </cofactor>
</comment>
<gene>
    <name evidence="4" type="ORF">C5O18_08820</name>
</gene>
<dbReference type="AlphaFoldDB" id="A0A2P6AQX3"/>
<evidence type="ECO:0000313" key="4">
    <source>
        <dbReference type="EMBL" id="PQA32644.1"/>
    </source>
</evidence>
<keyword evidence="5" id="KW-1185">Reference proteome</keyword>
<keyword evidence="1" id="KW-0460">Magnesium</keyword>
<keyword evidence="1 2" id="KW-0812">Transmembrane</keyword>
<dbReference type="EMBL" id="PTQZ01000262">
    <property type="protein sequence ID" value="PQA32644.1"/>
    <property type="molecule type" value="Genomic_DNA"/>
</dbReference>
<sequence>MTDRAPIPRLPRALDLLAFGFGSGRSPKAPGTAGSALAVLWFAAFASFPLPLYIGWVVVAALAGIVICGEAAKQMGVHDHPGIVWDEFVGQWIALVPLVPLMTWDLHHVLAVLLGFALFRLFDIWKPWPVRWADRRVHGGLGIMLDDLIAGVMAAVVLWLLLPLLPATEPGWFGIPR</sequence>
<dbReference type="GO" id="GO:0046872">
    <property type="term" value="F:metal ion binding"/>
    <property type="evidence" value="ECO:0007669"/>
    <property type="project" value="UniProtKB-KW"/>
</dbReference>
<dbReference type="InterPro" id="IPR026037">
    <property type="entry name" value="PgpA"/>
</dbReference>
<comment type="subcellular location">
    <subcellularLocation>
        <location evidence="1">Cell inner membrane</location>
        <topology evidence="1">Multi-pass membrane protein</topology>
    </subcellularLocation>
</comment>
<keyword evidence="1" id="KW-0595">Phospholipid degradation</keyword>
<feature type="transmembrane region" description="Helical" evidence="2">
    <location>
        <begin position="137"/>
        <end position="162"/>
    </location>
</feature>
<keyword evidence="1" id="KW-0443">Lipid metabolism</keyword>
<dbReference type="GO" id="GO:0005886">
    <property type="term" value="C:plasma membrane"/>
    <property type="evidence" value="ECO:0007669"/>
    <property type="project" value="UniProtKB-SubCell"/>
</dbReference>
<comment type="pathway">
    <text evidence="1">Phospholipid metabolism; phosphatidylglycerol biosynthesis; phosphatidylglycerol from CDP-diacylglycerol: step 2/2.</text>
</comment>
<dbReference type="InterPro" id="IPR036681">
    <property type="entry name" value="PgpA-like_sf"/>
</dbReference>
<keyword evidence="1" id="KW-0997">Cell inner membrane</keyword>
<keyword evidence="1" id="KW-1208">Phospholipid metabolism</keyword>